<protein>
    <submittedName>
        <fullName evidence="2 3">Uncharacterized protein</fullName>
    </submittedName>
</protein>
<accession>A0A084VZ63</accession>
<dbReference type="Proteomes" id="UP000030765">
    <property type="component" value="Unassembled WGS sequence"/>
</dbReference>
<dbReference type="EnsemblMetazoa" id="ASIC011038-RA">
    <property type="protein sequence ID" value="ASIC011038-PA"/>
    <property type="gene ID" value="ASIC011038"/>
</dbReference>
<dbReference type="AlphaFoldDB" id="A0A084VZ63"/>
<keyword evidence="4" id="KW-1185">Reference proteome</keyword>
<evidence type="ECO:0000256" key="1">
    <source>
        <dbReference type="SAM" id="MobiDB-lite"/>
    </source>
</evidence>
<evidence type="ECO:0000313" key="3">
    <source>
        <dbReference type="EnsemblMetazoa" id="ASIC011038-PA"/>
    </source>
</evidence>
<evidence type="ECO:0000313" key="2">
    <source>
        <dbReference type="EMBL" id="KFB43257.1"/>
    </source>
</evidence>
<sequence length="144" mass="15843">MFPAPRNGCWVTACPTLHPSLVAVSKPSAFISACLLRKPTGANITWLSRAYDLRIKYSDIISARMVERRKFHRVSESSMNGEGGVELGMLIVGRKSAEMGGEKPEHQHFPARRQRRDVCLAASPPPYSASGRSDSFRLGGGMIR</sequence>
<reference evidence="2 4" key="1">
    <citation type="journal article" date="2014" name="BMC Genomics">
        <title>Genome sequence of Anopheles sinensis provides insight into genetics basis of mosquito competence for malaria parasites.</title>
        <authorList>
            <person name="Zhou D."/>
            <person name="Zhang D."/>
            <person name="Ding G."/>
            <person name="Shi L."/>
            <person name="Hou Q."/>
            <person name="Ye Y."/>
            <person name="Xu Y."/>
            <person name="Zhou H."/>
            <person name="Xiong C."/>
            <person name="Li S."/>
            <person name="Yu J."/>
            <person name="Hong S."/>
            <person name="Yu X."/>
            <person name="Zou P."/>
            <person name="Chen C."/>
            <person name="Chang X."/>
            <person name="Wang W."/>
            <person name="Lv Y."/>
            <person name="Sun Y."/>
            <person name="Ma L."/>
            <person name="Shen B."/>
            <person name="Zhu C."/>
        </authorList>
    </citation>
    <scope>NUCLEOTIDE SEQUENCE [LARGE SCALE GENOMIC DNA]</scope>
</reference>
<dbReference type="EMBL" id="KE525239">
    <property type="protein sequence ID" value="KFB43257.1"/>
    <property type="molecule type" value="Genomic_DNA"/>
</dbReference>
<gene>
    <name evidence="2" type="ORF">ZHAS_00011038</name>
</gene>
<proteinExistence type="predicted"/>
<reference evidence="3" key="2">
    <citation type="submission" date="2020-05" db="UniProtKB">
        <authorList>
            <consortium name="EnsemblMetazoa"/>
        </authorList>
    </citation>
    <scope>IDENTIFICATION</scope>
</reference>
<name>A0A084VZ63_ANOSI</name>
<organism evidence="2">
    <name type="scientific">Anopheles sinensis</name>
    <name type="common">Mosquito</name>
    <dbReference type="NCBI Taxonomy" id="74873"/>
    <lineage>
        <taxon>Eukaryota</taxon>
        <taxon>Metazoa</taxon>
        <taxon>Ecdysozoa</taxon>
        <taxon>Arthropoda</taxon>
        <taxon>Hexapoda</taxon>
        <taxon>Insecta</taxon>
        <taxon>Pterygota</taxon>
        <taxon>Neoptera</taxon>
        <taxon>Endopterygota</taxon>
        <taxon>Diptera</taxon>
        <taxon>Nematocera</taxon>
        <taxon>Culicoidea</taxon>
        <taxon>Culicidae</taxon>
        <taxon>Anophelinae</taxon>
        <taxon>Anopheles</taxon>
    </lineage>
</organism>
<dbReference type="VEuPathDB" id="VectorBase:ASIC011038"/>
<dbReference type="EMBL" id="ATLV01018610">
    <property type="status" value="NOT_ANNOTATED_CDS"/>
    <property type="molecule type" value="Genomic_DNA"/>
</dbReference>
<evidence type="ECO:0000313" key="4">
    <source>
        <dbReference type="Proteomes" id="UP000030765"/>
    </source>
</evidence>
<feature type="region of interest" description="Disordered" evidence="1">
    <location>
        <begin position="123"/>
        <end position="144"/>
    </location>
</feature>